<accession>A0ABN7UFE6</accession>
<evidence type="ECO:0000313" key="3">
    <source>
        <dbReference type="EMBL" id="CAG8583338.1"/>
    </source>
</evidence>
<sequence length="68" mass="7832">MALLRRIQTFTLFIIILLFIAKIANPQPQPSQPPEPATPSRNFKEKIQPVDFGPRSDEMFLRDLHDDA</sequence>
<organism evidence="3 4">
    <name type="scientific">Gigaspora margarita</name>
    <dbReference type="NCBI Taxonomy" id="4874"/>
    <lineage>
        <taxon>Eukaryota</taxon>
        <taxon>Fungi</taxon>
        <taxon>Fungi incertae sedis</taxon>
        <taxon>Mucoromycota</taxon>
        <taxon>Glomeromycotina</taxon>
        <taxon>Glomeromycetes</taxon>
        <taxon>Diversisporales</taxon>
        <taxon>Gigasporaceae</taxon>
        <taxon>Gigaspora</taxon>
    </lineage>
</organism>
<feature type="signal peptide" evidence="2">
    <location>
        <begin position="1"/>
        <end position="26"/>
    </location>
</feature>
<feature type="chain" id="PRO_5046531551" evidence="2">
    <location>
        <begin position="27"/>
        <end position="68"/>
    </location>
</feature>
<feature type="compositionally biased region" description="Pro residues" evidence="1">
    <location>
        <begin position="27"/>
        <end position="37"/>
    </location>
</feature>
<proteinExistence type="predicted"/>
<keyword evidence="2" id="KW-0732">Signal</keyword>
<feature type="compositionally biased region" description="Basic and acidic residues" evidence="1">
    <location>
        <begin position="42"/>
        <end position="56"/>
    </location>
</feature>
<reference evidence="3 4" key="1">
    <citation type="submission" date="2021-06" db="EMBL/GenBank/DDBJ databases">
        <authorList>
            <person name="Kallberg Y."/>
            <person name="Tangrot J."/>
            <person name="Rosling A."/>
        </authorList>
    </citation>
    <scope>NUCLEOTIDE SEQUENCE [LARGE SCALE GENOMIC DNA]</scope>
    <source>
        <strain evidence="3 4">120-4 pot B 10/14</strain>
    </source>
</reference>
<comment type="caution">
    <text evidence="3">The sequence shown here is derived from an EMBL/GenBank/DDBJ whole genome shotgun (WGS) entry which is preliminary data.</text>
</comment>
<keyword evidence="4" id="KW-1185">Reference proteome</keyword>
<dbReference type="EMBL" id="CAJVQB010002670">
    <property type="protein sequence ID" value="CAG8583338.1"/>
    <property type="molecule type" value="Genomic_DNA"/>
</dbReference>
<evidence type="ECO:0000256" key="2">
    <source>
        <dbReference type="SAM" id="SignalP"/>
    </source>
</evidence>
<evidence type="ECO:0000313" key="4">
    <source>
        <dbReference type="Proteomes" id="UP000789901"/>
    </source>
</evidence>
<protein>
    <submittedName>
        <fullName evidence="3">22322_t:CDS:1</fullName>
    </submittedName>
</protein>
<gene>
    <name evidence="3" type="ORF">GMARGA_LOCUS6054</name>
</gene>
<name>A0ABN7UFE6_GIGMA</name>
<evidence type="ECO:0000256" key="1">
    <source>
        <dbReference type="SAM" id="MobiDB-lite"/>
    </source>
</evidence>
<dbReference type="Proteomes" id="UP000789901">
    <property type="component" value="Unassembled WGS sequence"/>
</dbReference>
<feature type="region of interest" description="Disordered" evidence="1">
    <location>
        <begin position="25"/>
        <end position="56"/>
    </location>
</feature>